<sequence length="334" mass="37836">MSDLQEKIIELGFQLFSIKLYWVAASAWWFYEYFLTFDDEVNYAWKGRKTPVFWLFILASSPDWVISNAANVPRRIAISLPATFRYGFMETFETVTLTTTAQLFIALRVYAITAKHQLFPAFTILVLLAQWGIAIYAMSQSSLGTDQVALLLPVRRDIDSSVAATIPALPVLPTIDPYHICIFISTLTVTPYVKAFLGLALAYDTIAFLVIFGVTLRRQRSYKLLPIIQVIQRDGIMYFLILFSSNLLWVLLIQYAPPALKFLHNQPAMLVSSVMITRITLNLKKASQSQTVISWGVHTFEATPWQALGSNATELSTFRAARKRSNNEGSETMY</sequence>
<feature type="transmembrane region" description="Helical" evidence="1">
    <location>
        <begin position="12"/>
        <end position="31"/>
    </location>
</feature>
<feature type="transmembrane region" description="Helical" evidence="1">
    <location>
        <begin position="236"/>
        <end position="256"/>
    </location>
</feature>
<protein>
    <recommendedName>
        <fullName evidence="2">DUF6533 domain-containing protein</fullName>
    </recommendedName>
</protein>
<gene>
    <name evidence="3" type="ORF">MYCIT1_LOCUS25487</name>
</gene>
<dbReference type="EMBL" id="CAVNYO010000414">
    <property type="protein sequence ID" value="CAK5276869.1"/>
    <property type="molecule type" value="Genomic_DNA"/>
</dbReference>
<dbReference type="Proteomes" id="UP001295794">
    <property type="component" value="Unassembled WGS sequence"/>
</dbReference>
<evidence type="ECO:0000313" key="4">
    <source>
        <dbReference type="Proteomes" id="UP001295794"/>
    </source>
</evidence>
<comment type="caution">
    <text evidence="3">The sequence shown here is derived from an EMBL/GenBank/DDBJ whole genome shotgun (WGS) entry which is preliminary data.</text>
</comment>
<keyword evidence="1" id="KW-1133">Transmembrane helix</keyword>
<keyword evidence="4" id="KW-1185">Reference proteome</keyword>
<dbReference type="AlphaFoldDB" id="A0AAD2HHP4"/>
<feature type="transmembrane region" description="Helical" evidence="1">
    <location>
        <begin position="51"/>
        <end position="70"/>
    </location>
</feature>
<dbReference type="Pfam" id="PF20151">
    <property type="entry name" value="DUF6533"/>
    <property type="match status" value="1"/>
</dbReference>
<accession>A0AAD2HHP4</accession>
<proteinExistence type="predicted"/>
<organism evidence="3 4">
    <name type="scientific">Mycena citricolor</name>
    <dbReference type="NCBI Taxonomy" id="2018698"/>
    <lineage>
        <taxon>Eukaryota</taxon>
        <taxon>Fungi</taxon>
        <taxon>Dikarya</taxon>
        <taxon>Basidiomycota</taxon>
        <taxon>Agaricomycotina</taxon>
        <taxon>Agaricomycetes</taxon>
        <taxon>Agaricomycetidae</taxon>
        <taxon>Agaricales</taxon>
        <taxon>Marasmiineae</taxon>
        <taxon>Mycenaceae</taxon>
        <taxon>Mycena</taxon>
    </lineage>
</organism>
<keyword evidence="1" id="KW-0812">Transmembrane</keyword>
<dbReference type="InterPro" id="IPR045340">
    <property type="entry name" value="DUF6533"/>
</dbReference>
<reference evidence="3" key="1">
    <citation type="submission" date="2023-11" db="EMBL/GenBank/DDBJ databases">
        <authorList>
            <person name="De Vega J J."/>
            <person name="De Vega J J."/>
        </authorList>
    </citation>
    <scope>NUCLEOTIDE SEQUENCE</scope>
</reference>
<evidence type="ECO:0000256" key="1">
    <source>
        <dbReference type="SAM" id="Phobius"/>
    </source>
</evidence>
<evidence type="ECO:0000313" key="3">
    <source>
        <dbReference type="EMBL" id="CAK5276869.1"/>
    </source>
</evidence>
<feature type="transmembrane region" description="Helical" evidence="1">
    <location>
        <begin position="195"/>
        <end position="216"/>
    </location>
</feature>
<keyword evidence="1" id="KW-0472">Membrane</keyword>
<name>A0AAD2HHP4_9AGAR</name>
<feature type="transmembrane region" description="Helical" evidence="1">
    <location>
        <begin position="118"/>
        <end position="138"/>
    </location>
</feature>
<feature type="domain" description="DUF6533" evidence="2">
    <location>
        <begin position="23"/>
        <end position="58"/>
    </location>
</feature>
<evidence type="ECO:0000259" key="2">
    <source>
        <dbReference type="Pfam" id="PF20151"/>
    </source>
</evidence>